<reference evidence="1 2" key="1">
    <citation type="submission" date="2013-11" db="EMBL/GenBank/DDBJ databases">
        <title>Genome sequencing of Stegodyphus mimosarum.</title>
        <authorList>
            <person name="Bechsgaard J."/>
        </authorList>
    </citation>
    <scope>NUCLEOTIDE SEQUENCE [LARGE SCALE GENOMIC DNA]</scope>
</reference>
<dbReference type="OMA" id="EYIPMIT"/>
<name>A0A087T6U9_STEMI</name>
<gene>
    <name evidence="1" type="ORF">X975_21899</name>
</gene>
<evidence type="ECO:0008006" key="3">
    <source>
        <dbReference type="Google" id="ProtNLM"/>
    </source>
</evidence>
<dbReference type="OrthoDB" id="6428367at2759"/>
<proteinExistence type="predicted"/>
<keyword evidence="2" id="KW-1185">Reference proteome</keyword>
<dbReference type="EMBL" id="KK113705">
    <property type="protein sequence ID" value="KFM60838.1"/>
    <property type="molecule type" value="Genomic_DNA"/>
</dbReference>
<evidence type="ECO:0000313" key="2">
    <source>
        <dbReference type="Proteomes" id="UP000054359"/>
    </source>
</evidence>
<sequence length="60" mass="6693">MLMRNIDGLRLCNGTRLRITQVGQNIISATILIGVGKGESVIIPRIPIIPIDLPFHFKRL</sequence>
<accession>A0A087T6U9</accession>
<dbReference type="STRING" id="407821.A0A087T6U9"/>
<dbReference type="AlphaFoldDB" id="A0A087T6U9"/>
<feature type="non-terminal residue" evidence="1">
    <location>
        <position position="60"/>
    </location>
</feature>
<organism evidence="1 2">
    <name type="scientific">Stegodyphus mimosarum</name>
    <name type="common">African social velvet spider</name>
    <dbReference type="NCBI Taxonomy" id="407821"/>
    <lineage>
        <taxon>Eukaryota</taxon>
        <taxon>Metazoa</taxon>
        <taxon>Ecdysozoa</taxon>
        <taxon>Arthropoda</taxon>
        <taxon>Chelicerata</taxon>
        <taxon>Arachnida</taxon>
        <taxon>Araneae</taxon>
        <taxon>Araneomorphae</taxon>
        <taxon>Entelegynae</taxon>
        <taxon>Eresoidea</taxon>
        <taxon>Eresidae</taxon>
        <taxon>Stegodyphus</taxon>
    </lineage>
</organism>
<dbReference type="Proteomes" id="UP000054359">
    <property type="component" value="Unassembled WGS sequence"/>
</dbReference>
<evidence type="ECO:0000313" key="1">
    <source>
        <dbReference type="EMBL" id="KFM60838.1"/>
    </source>
</evidence>
<protein>
    <recommendedName>
        <fullName evidence="3">ATP-dependent DNA helicase PIF1</fullName>
    </recommendedName>
</protein>